<evidence type="ECO:0000256" key="1">
    <source>
        <dbReference type="SAM" id="MobiDB-lite"/>
    </source>
</evidence>
<dbReference type="AlphaFoldDB" id="A0A4P9ZKB3"/>
<gene>
    <name evidence="2" type="ORF">BJ085DRAFT_32889</name>
</gene>
<dbReference type="Proteomes" id="UP000268162">
    <property type="component" value="Unassembled WGS sequence"/>
</dbReference>
<keyword evidence="3" id="KW-1185">Reference proteome</keyword>
<evidence type="ECO:0000313" key="3">
    <source>
        <dbReference type="Proteomes" id="UP000268162"/>
    </source>
</evidence>
<evidence type="ECO:0000313" key="2">
    <source>
        <dbReference type="EMBL" id="RKP33523.1"/>
    </source>
</evidence>
<organism evidence="2 3">
    <name type="scientific">Dimargaris cristalligena</name>
    <dbReference type="NCBI Taxonomy" id="215637"/>
    <lineage>
        <taxon>Eukaryota</taxon>
        <taxon>Fungi</taxon>
        <taxon>Fungi incertae sedis</taxon>
        <taxon>Zoopagomycota</taxon>
        <taxon>Kickxellomycotina</taxon>
        <taxon>Dimargaritomycetes</taxon>
        <taxon>Dimargaritales</taxon>
        <taxon>Dimargaritaceae</taxon>
        <taxon>Dimargaris</taxon>
    </lineage>
</organism>
<protein>
    <submittedName>
        <fullName evidence="2">Uncharacterized protein</fullName>
    </submittedName>
</protein>
<feature type="compositionally biased region" description="Basic and acidic residues" evidence="1">
    <location>
        <begin position="153"/>
        <end position="164"/>
    </location>
</feature>
<feature type="region of interest" description="Disordered" evidence="1">
    <location>
        <begin position="1"/>
        <end position="20"/>
    </location>
</feature>
<feature type="region of interest" description="Disordered" evidence="1">
    <location>
        <begin position="45"/>
        <end position="164"/>
    </location>
</feature>
<sequence length="276" mass="31050">MSIHASPVYRPTVDLNQQYPSGNSYSNNGFEYELKTSFTGYGTTPKASTGGYQPDDFSPSYGPEQVLGTTGHGYSPFGGKPQYTDDQELVGESEPNYDHSLISNRYHPNGMYKGGHRRHHFQNPESMPVRGDGSISADPSRNGDLNFGNSNKASEKSQNSDKVRYTTSDFYNPYADYDFSQRPDFDPKIVDAWNKEQEAEEAPWVPSQNQSTNLYPLIRANKREDQSYDQSPKPYSPSTSDYSYLLKTISVEGQILPAVWPKSRSSMTNFRGLDCF</sequence>
<accession>A0A4P9ZKB3</accession>
<dbReference type="EMBL" id="ML003783">
    <property type="protein sequence ID" value="RKP33523.1"/>
    <property type="molecule type" value="Genomic_DNA"/>
</dbReference>
<name>A0A4P9ZKB3_9FUNG</name>
<proteinExistence type="predicted"/>
<reference evidence="3" key="1">
    <citation type="journal article" date="2018" name="Nat. Microbiol.">
        <title>Leveraging single-cell genomics to expand the fungal tree of life.</title>
        <authorList>
            <person name="Ahrendt S.R."/>
            <person name="Quandt C.A."/>
            <person name="Ciobanu D."/>
            <person name="Clum A."/>
            <person name="Salamov A."/>
            <person name="Andreopoulos B."/>
            <person name="Cheng J.F."/>
            <person name="Woyke T."/>
            <person name="Pelin A."/>
            <person name="Henrissat B."/>
            <person name="Reynolds N.K."/>
            <person name="Benny G.L."/>
            <person name="Smith M.E."/>
            <person name="James T.Y."/>
            <person name="Grigoriev I.V."/>
        </authorList>
    </citation>
    <scope>NUCLEOTIDE SEQUENCE [LARGE SCALE GENOMIC DNA]</scope>
    <source>
        <strain evidence="3">RSA 468</strain>
    </source>
</reference>